<evidence type="ECO:0000256" key="3">
    <source>
        <dbReference type="ARBA" id="ARBA00009561"/>
    </source>
</evidence>
<dbReference type="PANTHER" id="PTHR12692:SF0">
    <property type="entry name" value="GH11935P"/>
    <property type="match status" value="1"/>
</dbReference>
<feature type="transmembrane region" description="Helical" evidence="9">
    <location>
        <begin position="179"/>
        <end position="198"/>
    </location>
</feature>
<keyword evidence="5 10" id="KW-0732">Signal</keyword>
<protein>
    <submittedName>
        <fullName evidence="11">Tumor suppressor candidate 3</fullName>
    </submittedName>
</protein>
<keyword evidence="6" id="KW-0256">Endoplasmic reticulum</keyword>
<comment type="subcellular location">
    <subcellularLocation>
        <location evidence="2">Endoplasmic reticulum membrane</location>
        <topology evidence="2">Multi-pass membrane protein</topology>
    </subcellularLocation>
</comment>
<organism evidence="11">
    <name type="scientific">Schistocephalus solidus</name>
    <name type="common">Tapeworm</name>
    <dbReference type="NCBI Taxonomy" id="70667"/>
    <lineage>
        <taxon>Eukaryota</taxon>
        <taxon>Metazoa</taxon>
        <taxon>Spiralia</taxon>
        <taxon>Lophotrochozoa</taxon>
        <taxon>Platyhelminthes</taxon>
        <taxon>Cestoda</taxon>
        <taxon>Eucestoda</taxon>
        <taxon>Diphyllobothriidea</taxon>
        <taxon>Diphyllobothriidae</taxon>
        <taxon>Schistocephalus</taxon>
    </lineage>
</organism>
<dbReference type="SUPFAM" id="SSF52833">
    <property type="entry name" value="Thioredoxin-like"/>
    <property type="match status" value="1"/>
</dbReference>
<name>A0A0X3NTM5_SCHSO</name>
<comment type="function">
    <text evidence="1">Subunit of the oligosaccharyl transferase (OST) complex that catalyzes the initial transfer of a defined glycan (Glc(3)Man(9)GlcNAc(2) in eukaryotes) from the lipid carrier dolichol-pyrophosphate to an asparagine residue within an Asn-X-Ser/Thr consensus motif in nascent polypeptide chains, the first step in protein N-glycosylation. N-glycosylation occurs cotranslationally and the complex associates with the Sec61 complex at the channel-forming translocon complex that mediates protein translocation across the endoplasmic reticulum (ER). All subunits are required for a maximal enzyme activity.</text>
</comment>
<keyword evidence="7 9" id="KW-1133">Transmembrane helix</keyword>
<evidence type="ECO:0000256" key="2">
    <source>
        <dbReference type="ARBA" id="ARBA00004477"/>
    </source>
</evidence>
<evidence type="ECO:0000256" key="1">
    <source>
        <dbReference type="ARBA" id="ARBA00002791"/>
    </source>
</evidence>
<reference evidence="11" key="1">
    <citation type="submission" date="2016-01" db="EMBL/GenBank/DDBJ databases">
        <title>Reference transcriptome for the parasite Schistocephalus solidus: insights into the molecular evolution of parasitism.</title>
        <authorList>
            <person name="Hebert F.O."/>
            <person name="Grambauer S."/>
            <person name="Barber I."/>
            <person name="Landry C.R."/>
            <person name="Aubin-Horth N."/>
        </authorList>
    </citation>
    <scope>NUCLEOTIDE SEQUENCE</scope>
</reference>
<dbReference type="InterPro" id="IPR036249">
    <property type="entry name" value="Thioredoxin-like_sf"/>
</dbReference>
<dbReference type="AlphaFoldDB" id="A0A0X3NTM5"/>
<gene>
    <name evidence="11" type="primary">TUSC3</name>
    <name evidence="11" type="ORF">TR117435</name>
</gene>
<comment type="similarity">
    <text evidence="3">Belongs to the OST3/OST6 family.</text>
</comment>
<sequence length="306" mass="34796">MNSMTYFITCVGTFTFLCITPTVTSQNDILASKFRQLTELSDKSPILRLNYEQFTDLVRGAPRNYSVFSMLTALADQRKCHSCQAANDEFNTLASSWQKLKNAKSKIFLLLVDFDENPKIFKELNQNTVPVFIHFPPSGSPSGADFLDISRSGFGAETLARWIFSRTSVEIPIIRQTSYAGAILLLIIAGLVGAMLFLRPDNLEFIIHRSTLSYAAMVLIFYIISGQVWNSIRRPPFFHSPPQGGIAFLYPGGDFQFISETILVMVTCILLTYCFRVILHFFVLHKCDFVFFPISIYKNFKEFLFL</sequence>
<feature type="transmembrane region" description="Helical" evidence="9">
    <location>
        <begin position="262"/>
        <end position="284"/>
    </location>
</feature>
<accession>A0A0X3NTM5</accession>
<dbReference type="EMBL" id="GEEE01020532">
    <property type="protein sequence ID" value="JAP42693.1"/>
    <property type="molecule type" value="Transcribed_RNA"/>
</dbReference>
<feature type="chain" id="PRO_5007050732" evidence="10">
    <location>
        <begin position="26"/>
        <end position="306"/>
    </location>
</feature>
<keyword evidence="8 9" id="KW-0472">Membrane</keyword>
<feature type="signal peptide" evidence="10">
    <location>
        <begin position="1"/>
        <end position="25"/>
    </location>
</feature>
<evidence type="ECO:0000256" key="5">
    <source>
        <dbReference type="ARBA" id="ARBA00022729"/>
    </source>
</evidence>
<evidence type="ECO:0000256" key="4">
    <source>
        <dbReference type="ARBA" id="ARBA00022692"/>
    </source>
</evidence>
<proteinExistence type="inferred from homology"/>
<dbReference type="Pfam" id="PF04756">
    <property type="entry name" value="OST3_OST6"/>
    <property type="match status" value="1"/>
</dbReference>
<evidence type="ECO:0000256" key="10">
    <source>
        <dbReference type="SAM" id="SignalP"/>
    </source>
</evidence>
<feature type="transmembrane region" description="Helical" evidence="9">
    <location>
        <begin position="210"/>
        <end position="229"/>
    </location>
</feature>
<dbReference type="Gene3D" id="3.40.30.10">
    <property type="entry name" value="Glutaredoxin"/>
    <property type="match status" value="1"/>
</dbReference>
<keyword evidence="4 9" id="KW-0812">Transmembrane</keyword>
<evidence type="ECO:0000313" key="11">
    <source>
        <dbReference type="EMBL" id="JAP42693.1"/>
    </source>
</evidence>
<dbReference type="GO" id="GO:0008250">
    <property type="term" value="C:oligosaccharyltransferase complex"/>
    <property type="evidence" value="ECO:0007669"/>
    <property type="project" value="TreeGrafter"/>
</dbReference>
<dbReference type="GO" id="GO:0018279">
    <property type="term" value="P:protein N-linked glycosylation via asparagine"/>
    <property type="evidence" value="ECO:0007669"/>
    <property type="project" value="TreeGrafter"/>
</dbReference>
<evidence type="ECO:0000256" key="8">
    <source>
        <dbReference type="ARBA" id="ARBA00023136"/>
    </source>
</evidence>
<evidence type="ECO:0000256" key="6">
    <source>
        <dbReference type="ARBA" id="ARBA00022824"/>
    </source>
</evidence>
<dbReference type="InterPro" id="IPR021149">
    <property type="entry name" value="OligosaccharylTrfase_OST3/OST6"/>
</dbReference>
<dbReference type="PANTHER" id="PTHR12692">
    <property type="entry name" value="DOLICHYL-DIPHOSPHOOLIGOSACCHARIDE--PROTEIN GLYCOSYLTRANSFERASE-RELATED"/>
    <property type="match status" value="1"/>
</dbReference>
<evidence type="ECO:0000256" key="9">
    <source>
        <dbReference type="SAM" id="Phobius"/>
    </source>
</evidence>
<evidence type="ECO:0000256" key="7">
    <source>
        <dbReference type="ARBA" id="ARBA00022989"/>
    </source>
</evidence>